<evidence type="ECO:0000313" key="3">
    <source>
        <dbReference type="EMBL" id="CAG7822562.1"/>
    </source>
</evidence>
<comment type="caution">
    <text evidence="3">The sequence shown here is derived from an EMBL/GenBank/DDBJ whole genome shotgun (WGS) entry which is preliminary data.</text>
</comment>
<dbReference type="PANTHER" id="PTHR14969">
    <property type="entry name" value="SPHINGOSINE-1-PHOSPHATE PHOSPHOHYDROLASE"/>
    <property type="match status" value="1"/>
</dbReference>
<evidence type="ECO:0000256" key="1">
    <source>
        <dbReference type="SAM" id="Phobius"/>
    </source>
</evidence>
<reference evidence="3" key="1">
    <citation type="submission" date="2021-06" db="EMBL/GenBank/DDBJ databases">
        <authorList>
            <person name="Hodson N. C."/>
            <person name="Mongue J. A."/>
            <person name="Jaron S. K."/>
        </authorList>
    </citation>
    <scope>NUCLEOTIDE SEQUENCE</scope>
</reference>
<dbReference type="CDD" id="cd03391">
    <property type="entry name" value="PAP2_containing_2_like"/>
    <property type="match status" value="1"/>
</dbReference>
<feature type="transmembrane region" description="Helical" evidence="1">
    <location>
        <begin position="174"/>
        <end position="198"/>
    </location>
</feature>
<keyword evidence="1" id="KW-1133">Transmembrane helix</keyword>
<dbReference type="EMBL" id="CAJVCH010526767">
    <property type="protein sequence ID" value="CAG7822562.1"/>
    <property type="molecule type" value="Genomic_DNA"/>
</dbReference>
<dbReference type="Pfam" id="PF01569">
    <property type="entry name" value="PAP2"/>
    <property type="match status" value="1"/>
</dbReference>
<dbReference type="SMART" id="SM00014">
    <property type="entry name" value="acidPPc"/>
    <property type="match status" value="1"/>
</dbReference>
<protein>
    <recommendedName>
        <fullName evidence="2">Phosphatidic acid phosphatase type 2/haloperoxidase domain-containing protein</fullName>
    </recommendedName>
</protein>
<organism evidence="3 4">
    <name type="scientific">Allacma fusca</name>
    <dbReference type="NCBI Taxonomy" id="39272"/>
    <lineage>
        <taxon>Eukaryota</taxon>
        <taxon>Metazoa</taxon>
        <taxon>Ecdysozoa</taxon>
        <taxon>Arthropoda</taxon>
        <taxon>Hexapoda</taxon>
        <taxon>Collembola</taxon>
        <taxon>Symphypleona</taxon>
        <taxon>Sminthuridae</taxon>
        <taxon>Allacma</taxon>
    </lineage>
</organism>
<dbReference type="GO" id="GO:0042392">
    <property type="term" value="F:sphingosine-1-phosphate phosphatase activity"/>
    <property type="evidence" value="ECO:0007669"/>
    <property type="project" value="TreeGrafter"/>
</dbReference>
<dbReference type="AlphaFoldDB" id="A0A8J2KYW1"/>
<evidence type="ECO:0000259" key="2">
    <source>
        <dbReference type="SMART" id="SM00014"/>
    </source>
</evidence>
<sequence length="217" mass="24308">MAVGGPKRHIPTPVRKVLDWDQALTKKVVDIAFAAVPSLHTSLRVYMKFLEVSCHGIPWFALTLISIYLLRSEASREIQINLLFGLVYDVMIVAFVKAIVRRSRPVQNRNDDILSVSVGPDKFSFPSGHATRAVYVTLFFTQWAYPGMSFVFRIPILVWAGAVCASRVLMRRHFILDVIAGVAIGNLEFLLSGILWIGPGASKWLGDWISTAEDEYN</sequence>
<keyword evidence="1" id="KW-0472">Membrane</keyword>
<name>A0A8J2KYW1_9HEXA</name>
<evidence type="ECO:0000313" key="4">
    <source>
        <dbReference type="Proteomes" id="UP000708208"/>
    </source>
</evidence>
<dbReference type="InterPro" id="IPR000326">
    <property type="entry name" value="PAP2/HPO"/>
</dbReference>
<dbReference type="Proteomes" id="UP000708208">
    <property type="component" value="Unassembled WGS sequence"/>
</dbReference>
<gene>
    <name evidence="3" type="ORF">AFUS01_LOCUS32827</name>
</gene>
<dbReference type="OrthoDB" id="10266771at2759"/>
<feature type="transmembrane region" description="Helical" evidence="1">
    <location>
        <begin position="143"/>
        <end position="162"/>
    </location>
</feature>
<dbReference type="PANTHER" id="PTHR14969:SF13">
    <property type="entry name" value="AT30094P"/>
    <property type="match status" value="1"/>
</dbReference>
<keyword evidence="1" id="KW-0812">Transmembrane</keyword>
<feature type="transmembrane region" description="Helical" evidence="1">
    <location>
        <begin position="49"/>
        <end position="70"/>
    </location>
</feature>
<accession>A0A8J2KYW1</accession>
<proteinExistence type="predicted"/>
<feature type="domain" description="Phosphatidic acid phosphatase type 2/haloperoxidase" evidence="2">
    <location>
        <begin position="77"/>
        <end position="193"/>
    </location>
</feature>
<feature type="transmembrane region" description="Helical" evidence="1">
    <location>
        <begin position="82"/>
        <end position="100"/>
    </location>
</feature>
<keyword evidence="4" id="KW-1185">Reference proteome</keyword>